<dbReference type="STRING" id="1658174.A0A1J9QKT5"/>
<dbReference type="AlphaFoldDB" id="A0A1J9QKT5"/>
<reference evidence="2 3" key="1">
    <citation type="submission" date="2015-08" db="EMBL/GenBank/DDBJ databases">
        <title>Emmonsia species relationships and genome sequence.</title>
        <authorList>
            <person name="Cuomo C.A."/>
            <person name="Schwartz I.S."/>
            <person name="Kenyon C."/>
            <person name="De Hoog G.S."/>
            <person name="Govender N.P."/>
            <person name="Botha A."/>
            <person name="Moreno L."/>
            <person name="De Vries M."/>
            <person name="Munoz J.F."/>
            <person name="Stielow J.B."/>
        </authorList>
    </citation>
    <scope>NUCLEOTIDE SEQUENCE [LARGE SCALE GENOMIC DNA]</scope>
    <source>
        <strain evidence="2 3">EI222</strain>
    </source>
</reference>
<comment type="caution">
    <text evidence="2">The sequence shown here is derived from an EMBL/GenBank/DDBJ whole genome shotgun (WGS) entry which is preliminary data.</text>
</comment>
<evidence type="ECO:0000256" key="1">
    <source>
        <dbReference type="SAM" id="MobiDB-lite"/>
    </source>
</evidence>
<dbReference type="Proteomes" id="UP000242791">
    <property type="component" value="Unassembled WGS sequence"/>
</dbReference>
<keyword evidence="3" id="KW-1185">Reference proteome</keyword>
<organism evidence="2 3">
    <name type="scientific">Blastomyces percursus</name>
    <dbReference type="NCBI Taxonomy" id="1658174"/>
    <lineage>
        <taxon>Eukaryota</taxon>
        <taxon>Fungi</taxon>
        <taxon>Dikarya</taxon>
        <taxon>Ascomycota</taxon>
        <taxon>Pezizomycotina</taxon>
        <taxon>Eurotiomycetes</taxon>
        <taxon>Eurotiomycetidae</taxon>
        <taxon>Onygenales</taxon>
        <taxon>Ajellomycetaceae</taxon>
        <taxon>Blastomyces</taxon>
    </lineage>
</organism>
<feature type="compositionally biased region" description="Polar residues" evidence="1">
    <location>
        <begin position="275"/>
        <end position="315"/>
    </location>
</feature>
<name>A0A1J9QKT5_9EURO</name>
<accession>A0A1J9QKT5</accession>
<dbReference type="VEuPathDB" id="FungiDB:ACJ73_07828"/>
<gene>
    <name evidence="2" type="ORF">ACJ73_07828</name>
</gene>
<proteinExistence type="predicted"/>
<evidence type="ECO:0000313" key="3">
    <source>
        <dbReference type="Proteomes" id="UP000242791"/>
    </source>
</evidence>
<feature type="region of interest" description="Disordered" evidence="1">
    <location>
        <begin position="273"/>
        <end position="315"/>
    </location>
</feature>
<evidence type="ECO:0000313" key="2">
    <source>
        <dbReference type="EMBL" id="OJD20835.1"/>
    </source>
</evidence>
<dbReference type="EMBL" id="LGTZ01001682">
    <property type="protein sequence ID" value="OJD20835.1"/>
    <property type="molecule type" value="Genomic_DNA"/>
</dbReference>
<protein>
    <submittedName>
        <fullName evidence="2">Uncharacterized protein</fullName>
    </submittedName>
</protein>
<sequence length="363" mass="40802">MPRSNAPESQFSGVELPSQFDLNALIESKGLFISQETVIDFSADSMLDHNVVGRAKNHFSIATLNLENDESLQHRQEQLKEQYDSFMKSWRSLLLAPTTKEKSMGYISSNSSVLAKSAFFVGNAAGSGEISNSGVFNYIAIQSAEWKSFNIALSQIYQRMTEAQKLTIESKQCPSCQDYMGIPCEHYIRERIDERMPLELHRIHPHWLYDRDLGCYLQRAELGEVAYPNTLANEPLRQRQRQADRDQHLVMAPADDEQYTVYMTEAGPVVGSGSAIPSSTAPAALNTPNTPNTPQSARKRSATLTSPLRSSGRQNRTIRKFRYNVLSQTISQSFWEILGGEEDARDETLEMPVLGSRNTQDAH</sequence>